<dbReference type="Gene3D" id="2.130.10.10">
    <property type="entry name" value="YVTN repeat-like/Quinoprotein amine dehydrogenase"/>
    <property type="match status" value="2"/>
</dbReference>
<dbReference type="Pfam" id="PF02239">
    <property type="entry name" value="Cytochrom_D1"/>
    <property type="match status" value="1"/>
</dbReference>
<dbReference type="PANTHER" id="PTHR47197">
    <property type="entry name" value="PROTEIN NIRF"/>
    <property type="match status" value="1"/>
</dbReference>
<keyword evidence="1" id="KW-0732">Signal</keyword>
<dbReference type="InterPro" id="IPR051200">
    <property type="entry name" value="Host-pathogen_enzymatic-act"/>
</dbReference>
<feature type="signal peptide" evidence="1">
    <location>
        <begin position="1"/>
        <end position="25"/>
    </location>
</feature>
<dbReference type="RefSeq" id="WP_341376303.1">
    <property type="nucleotide sequence ID" value="NZ_JBBUTF010000025.1"/>
</dbReference>
<gene>
    <name evidence="2" type="ORF">AACH11_21385</name>
</gene>
<organism evidence="2 3">
    <name type="scientific">Pseudaquabacterium rugosum</name>
    <dbReference type="NCBI Taxonomy" id="2984194"/>
    <lineage>
        <taxon>Bacteria</taxon>
        <taxon>Pseudomonadati</taxon>
        <taxon>Pseudomonadota</taxon>
        <taxon>Betaproteobacteria</taxon>
        <taxon>Burkholderiales</taxon>
        <taxon>Sphaerotilaceae</taxon>
        <taxon>Pseudaquabacterium</taxon>
    </lineage>
</organism>
<dbReference type="PANTHER" id="PTHR47197:SF3">
    <property type="entry name" value="DIHYDRO-HEME D1 DEHYDROGENASE"/>
    <property type="match status" value="1"/>
</dbReference>
<keyword evidence="3" id="KW-1185">Reference proteome</keyword>
<reference evidence="2 3" key="1">
    <citation type="submission" date="2024-04" db="EMBL/GenBank/DDBJ databases">
        <title>Novel species of the genus Ideonella isolated from streams.</title>
        <authorList>
            <person name="Lu H."/>
        </authorList>
    </citation>
    <scope>NUCLEOTIDE SEQUENCE [LARGE SCALE GENOMIC DNA]</scope>
    <source>
        <strain evidence="2 3">BYS139W</strain>
    </source>
</reference>
<comment type="caution">
    <text evidence="2">The sequence shown here is derived from an EMBL/GenBank/DDBJ whole genome shotgun (WGS) entry which is preliminary data.</text>
</comment>
<sequence>MDRRDWMRALGGLGALASTALPAIALPTDPLSTADPARIAASAGEAPSLRGTGDLAVIVLRASGALAIVETTGGRLLGRVDGLGDLSHASVVFSRDALRAYVFGRDGGLSVVNLLSRRIEQRLMQAGNAIGGAISADGRRVAAQNYSPGGVRVFDATSLAPLADIPAWRQPGAIGPQPPGGLPADDPAAQRSRVVGLADVAGDRMAWSLFDADAILLADFSADPAEPRLLRLDGIGRQPYDALVTPDGRHYIAGLFGEDGLALVDLWDERPKVRRILDGYGRGSQPLPVYKMPHLRGWAVAGRHAFLPAIGRHEVLVVDTTTWCEVDRIPVAGQPVFVMARPDGRQIWVNFAVPDYHRVQVIDAPTRRVLRTLEPGRAVLHLEFSPRGEQVWISCRDDDRVLVYDTRTLAECGRLDLPAPSGIFMSARAHRIGL</sequence>
<proteinExistence type="predicted"/>
<protein>
    <submittedName>
        <fullName evidence="2">Cytochrome D1 domain-containing protein</fullName>
    </submittedName>
</protein>
<dbReference type="InterPro" id="IPR011048">
    <property type="entry name" value="Haem_d1_sf"/>
</dbReference>
<dbReference type="InterPro" id="IPR015943">
    <property type="entry name" value="WD40/YVTN_repeat-like_dom_sf"/>
</dbReference>
<evidence type="ECO:0000313" key="3">
    <source>
        <dbReference type="Proteomes" id="UP001368500"/>
    </source>
</evidence>
<evidence type="ECO:0000313" key="2">
    <source>
        <dbReference type="EMBL" id="MEK8028520.1"/>
    </source>
</evidence>
<dbReference type="Proteomes" id="UP001368500">
    <property type="component" value="Unassembled WGS sequence"/>
</dbReference>
<accession>A0ABU9BIN1</accession>
<feature type="chain" id="PRO_5047496473" evidence="1">
    <location>
        <begin position="26"/>
        <end position="434"/>
    </location>
</feature>
<name>A0ABU9BIN1_9BURK</name>
<dbReference type="CDD" id="cd20778">
    <property type="entry name" value="8prop_hemeD1_NirF"/>
    <property type="match status" value="1"/>
</dbReference>
<dbReference type="EMBL" id="JBBUTF010000025">
    <property type="protein sequence ID" value="MEK8028520.1"/>
    <property type="molecule type" value="Genomic_DNA"/>
</dbReference>
<dbReference type="SUPFAM" id="SSF51004">
    <property type="entry name" value="C-terminal (heme d1) domain of cytochrome cd1-nitrite reductase"/>
    <property type="match status" value="1"/>
</dbReference>
<evidence type="ECO:0000256" key="1">
    <source>
        <dbReference type="SAM" id="SignalP"/>
    </source>
</evidence>